<dbReference type="InterPro" id="IPR011332">
    <property type="entry name" value="Ribosomal_zn-bd"/>
</dbReference>
<feature type="compositionally biased region" description="Polar residues" evidence="4">
    <location>
        <begin position="169"/>
        <end position="182"/>
    </location>
</feature>
<reference evidence="6" key="2">
    <citation type="submission" date="2025-08" db="UniProtKB">
        <authorList>
            <consortium name="RefSeq"/>
        </authorList>
    </citation>
    <scope>IDENTIFICATION</scope>
    <source>
        <tissue evidence="6">Whole sample</tissue>
    </source>
</reference>
<organism evidence="5 6">
    <name type="scientific">Crassostrea virginica</name>
    <name type="common">Eastern oyster</name>
    <dbReference type="NCBI Taxonomy" id="6565"/>
    <lineage>
        <taxon>Eukaryota</taxon>
        <taxon>Metazoa</taxon>
        <taxon>Spiralia</taxon>
        <taxon>Lophotrochozoa</taxon>
        <taxon>Mollusca</taxon>
        <taxon>Bivalvia</taxon>
        <taxon>Autobranchia</taxon>
        <taxon>Pteriomorphia</taxon>
        <taxon>Ostreida</taxon>
        <taxon>Ostreoidea</taxon>
        <taxon>Ostreidae</taxon>
        <taxon>Crassostrea</taxon>
    </lineage>
</organism>
<dbReference type="GO" id="GO:0006412">
    <property type="term" value="P:translation"/>
    <property type="evidence" value="ECO:0007669"/>
    <property type="project" value="InterPro"/>
</dbReference>
<dbReference type="SUPFAM" id="SSF57829">
    <property type="entry name" value="Zn-binding ribosomal proteins"/>
    <property type="match status" value="1"/>
</dbReference>
<evidence type="ECO:0000313" key="5">
    <source>
        <dbReference type="Proteomes" id="UP000694844"/>
    </source>
</evidence>
<evidence type="ECO:0000313" key="6">
    <source>
        <dbReference type="RefSeq" id="XP_022311778.1"/>
    </source>
</evidence>
<evidence type="ECO:0000256" key="3">
    <source>
        <dbReference type="ARBA" id="ARBA00023274"/>
    </source>
</evidence>
<protein>
    <submittedName>
        <fullName evidence="6">39S ribosomal protein L32, mitochondrial-like</fullName>
    </submittedName>
</protein>
<dbReference type="GeneID" id="111117002"/>
<evidence type="ECO:0000256" key="1">
    <source>
        <dbReference type="ARBA" id="ARBA00008560"/>
    </source>
</evidence>
<keyword evidence="2" id="KW-0689">Ribosomal protein</keyword>
<evidence type="ECO:0000256" key="4">
    <source>
        <dbReference type="SAM" id="MobiDB-lite"/>
    </source>
</evidence>
<dbReference type="InterPro" id="IPR002677">
    <property type="entry name" value="Ribosomal_bL32"/>
</dbReference>
<reference evidence="5" key="1">
    <citation type="submission" date="2024-06" db="UniProtKB">
        <authorList>
            <consortium name="RefSeq"/>
        </authorList>
    </citation>
    <scope>NUCLEOTIDE SEQUENCE [LARGE SCALE GENOMIC DNA]</scope>
</reference>
<dbReference type="GO" id="GO:0015934">
    <property type="term" value="C:large ribosomal subunit"/>
    <property type="evidence" value="ECO:0007669"/>
    <property type="project" value="InterPro"/>
</dbReference>
<keyword evidence="5" id="KW-1185">Reference proteome</keyword>
<accession>A0A8B8C7S2</accession>
<evidence type="ECO:0000256" key="2">
    <source>
        <dbReference type="ARBA" id="ARBA00022980"/>
    </source>
</evidence>
<dbReference type="KEGG" id="cvn:111117002"/>
<keyword evidence="3" id="KW-0687">Ribonucleoprotein</keyword>
<dbReference type="AlphaFoldDB" id="A0A8B8C7S2"/>
<dbReference type="RefSeq" id="XP_022311778.1">
    <property type="nucleotide sequence ID" value="XM_022456070.1"/>
</dbReference>
<sequence length="182" mass="21445">MNLVAKFQRALQSLYFGFRFNAPALATVNYVPEKSDKGSHSLSLEECFENILRAAVPKTRRSRERRMMRKLGHYKLFQKEHFNEKIEICLTCGNYYRRGFLCDHCYNVAKQKTMKIWKEIGDKYMNFQYFTVDDNPDNVRRSFKYEKTQEWFTDGESKPTISEQKDKSTATATLDNESGNKA</sequence>
<dbReference type="Pfam" id="PF01783">
    <property type="entry name" value="Ribosomal_L32p"/>
    <property type="match status" value="1"/>
</dbReference>
<comment type="similarity">
    <text evidence="1">Belongs to the bacterial ribosomal protein bL32 family.</text>
</comment>
<proteinExistence type="inferred from homology"/>
<feature type="region of interest" description="Disordered" evidence="4">
    <location>
        <begin position="154"/>
        <end position="182"/>
    </location>
</feature>
<dbReference type="OrthoDB" id="2014905at2759"/>
<gene>
    <name evidence="6" type="primary">LOC111117002</name>
</gene>
<dbReference type="GO" id="GO:0003735">
    <property type="term" value="F:structural constituent of ribosome"/>
    <property type="evidence" value="ECO:0007669"/>
    <property type="project" value="InterPro"/>
</dbReference>
<dbReference type="Proteomes" id="UP000694844">
    <property type="component" value="Chromosome 1"/>
</dbReference>
<name>A0A8B8C7S2_CRAVI</name>